<dbReference type="InterPro" id="IPR022123">
    <property type="entry name" value="DUF3658"/>
</dbReference>
<dbReference type="RefSeq" id="WP_227710117.1">
    <property type="nucleotide sequence ID" value="NZ_JAJEQW010000007.1"/>
</dbReference>
<protein>
    <submittedName>
        <fullName evidence="4">DUF1835 domain-containing protein</fullName>
    </submittedName>
</protein>
<dbReference type="Pfam" id="PF12395">
    <property type="entry name" value="DUF3658"/>
    <property type="match status" value="1"/>
</dbReference>
<evidence type="ECO:0000259" key="2">
    <source>
        <dbReference type="Pfam" id="PF08874"/>
    </source>
</evidence>
<gene>
    <name evidence="4" type="ORF">LKD47_07565</name>
</gene>
<dbReference type="Proteomes" id="UP001198893">
    <property type="component" value="Unassembled WGS sequence"/>
</dbReference>
<comment type="caution">
    <text evidence="4">The sequence shown here is derived from an EMBL/GenBank/DDBJ whole genome shotgun (WGS) entry which is preliminary data.</text>
</comment>
<dbReference type="EMBL" id="JAJEQW010000007">
    <property type="protein sequence ID" value="MCC2242154.1"/>
    <property type="molecule type" value="Genomic_DNA"/>
</dbReference>
<dbReference type="AlphaFoldDB" id="A0AAW4WNB7"/>
<dbReference type="InterPro" id="IPR014973">
    <property type="entry name" value="DUF1835"/>
</dbReference>
<keyword evidence="1" id="KW-0175">Coiled coil</keyword>
<evidence type="ECO:0000256" key="1">
    <source>
        <dbReference type="SAM" id="Coils"/>
    </source>
</evidence>
<proteinExistence type="predicted"/>
<sequence length="298" mass="34686">MIEILFGESEGGAMKLAKNYQQPDYEDGPTAWLGEKPDKATFEDMFAGEAVGGISAEVIILPFMLDIGSLKEPLDSTYRKQIILEQYGVYWNEDEKEEREELEQAVENYGKELQRMEQFAKQGESFRIWYSNKPYSLCGLCHAVSVLRKYECAISVVRLPDYVREEENTTVRYSSWGEVDAGQFYRFLPLEKELSEHEQKVFASRWDELKEEDAPLRVLINGCLVGVKEDFYDFLIRRELPEGEIIQARLIGNLLLKYPLGISDSWYMNRINHMIETGEIEVVKEADEIFRRSIRKEQ</sequence>
<reference evidence="4" key="1">
    <citation type="submission" date="2021-10" db="EMBL/GenBank/DDBJ databases">
        <title>Anaerobic single-cell dispensing facilitates the cultivation of human gut bacteria.</title>
        <authorList>
            <person name="Afrizal A."/>
        </authorList>
    </citation>
    <scope>NUCLEOTIDE SEQUENCE</scope>
    <source>
        <strain evidence="4">CLA-AA-H204</strain>
    </source>
</reference>
<dbReference type="Pfam" id="PF08874">
    <property type="entry name" value="DUF1835"/>
    <property type="match status" value="1"/>
</dbReference>
<evidence type="ECO:0000259" key="3">
    <source>
        <dbReference type="Pfam" id="PF12395"/>
    </source>
</evidence>
<name>A0AAW4WNB7_9FIRM</name>
<organism evidence="4 5">
    <name type="scientific">Roseburia amylophila</name>
    <dbReference type="NCBI Taxonomy" id="2981794"/>
    <lineage>
        <taxon>Bacteria</taxon>
        <taxon>Bacillati</taxon>
        <taxon>Bacillota</taxon>
        <taxon>Clostridia</taxon>
        <taxon>Lachnospirales</taxon>
        <taxon>Lachnospiraceae</taxon>
        <taxon>Roseburia</taxon>
    </lineage>
</organism>
<feature type="coiled-coil region" evidence="1">
    <location>
        <begin position="92"/>
        <end position="119"/>
    </location>
</feature>
<feature type="domain" description="DUF1835" evidence="2">
    <location>
        <begin position="55"/>
        <end position="158"/>
    </location>
</feature>
<evidence type="ECO:0000313" key="5">
    <source>
        <dbReference type="Proteomes" id="UP001198893"/>
    </source>
</evidence>
<feature type="domain" description="DUF3658" evidence="3">
    <location>
        <begin position="188"/>
        <end position="287"/>
    </location>
</feature>
<accession>A0AAW4WNB7</accession>
<evidence type="ECO:0000313" key="4">
    <source>
        <dbReference type="EMBL" id="MCC2242154.1"/>
    </source>
</evidence>